<keyword evidence="5 7" id="KW-1133">Transmembrane helix</keyword>
<dbReference type="Proteomes" id="UP000065807">
    <property type="component" value="Chromosome"/>
</dbReference>
<name>A0A0K2SJI5_LIMPI</name>
<dbReference type="GO" id="GO:0055085">
    <property type="term" value="P:transmembrane transport"/>
    <property type="evidence" value="ECO:0007669"/>
    <property type="project" value="InterPro"/>
</dbReference>
<dbReference type="EMBL" id="AP014924">
    <property type="protein sequence ID" value="BAS27273.1"/>
    <property type="molecule type" value="Genomic_DNA"/>
</dbReference>
<evidence type="ECO:0000256" key="2">
    <source>
        <dbReference type="ARBA" id="ARBA00022448"/>
    </source>
</evidence>
<dbReference type="PROSITE" id="PS50928">
    <property type="entry name" value="ABC_TM1"/>
    <property type="match status" value="1"/>
</dbReference>
<dbReference type="PATRIC" id="fig|1555112.3.peg.1460"/>
<dbReference type="InterPro" id="IPR000515">
    <property type="entry name" value="MetI-like"/>
</dbReference>
<evidence type="ECO:0000256" key="1">
    <source>
        <dbReference type="ARBA" id="ARBA00004651"/>
    </source>
</evidence>
<dbReference type="Gene3D" id="1.10.3720.10">
    <property type="entry name" value="MetI-like"/>
    <property type="match status" value="1"/>
</dbReference>
<dbReference type="InterPro" id="IPR035906">
    <property type="entry name" value="MetI-like_sf"/>
</dbReference>
<organism evidence="9 10">
    <name type="scientific">Limnochorda pilosa</name>
    <dbReference type="NCBI Taxonomy" id="1555112"/>
    <lineage>
        <taxon>Bacteria</taxon>
        <taxon>Bacillati</taxon>
        <taxon>Bacillota</taxon>
        <taxon>Limnochordia</taxon>
        <taxon>Limnochordales</taxon>
        <taxon>Limnochordaceae</taxon>
        <taxon>Limnochorda</taxon>
    </lineage>
</organism>
<reference evidence="10" key="2">
    <citation type="journal article" date="2016" name="Int. J. Syst. Evol. Microbiol.">
        <title>Complete genome sequence and cell structure of Limnochorda pilosa, a Gram-negative spore-former within the phylum Firmicutes.</title>
        <authorList>
            <person name="Watanabe M."/>
            <person name="Kojima H."/>
            <person name="Fukui M."/>
        </authorList>
    </citation>
    <scope>NUCLEOTIDE SEQUENCE [LARGE SCALE GENOMIC DNA]</scope>
    <source>
        <strain evidence="10">HC45</strain>
    </source>
</reference>
<proteinExistence type="inferred from homology"/>
<feature type="transmembrane region" description="Helical" evidence="7">
    <location>
        <begin position="134"/>
        <end position="151"/>
    </location>
</feature>
<evidence type="ECO:0000256" key="7">
    <source>
        <dbReference type="RuleBase" id="RU363032"/>
    </source>
</evidence>
<dbReference type="Pfam" id="PF19300">
    <property type="entry name" value="BPD_transp_1_N"/>
    <property type="match status" value="1"/>
</dbReference>
<dbReference type="Pfam" id="PF00528">
    <property type="entry name" value="BPD_transp_1"/>
    <property type="match status" value="1"/>
</dbReference>
<keyword evidence="10" id="KW-1185">Reference proteome</keyword>
<dbReference type="AlphaFoldDB" id="A0A0K2SJI5"/>
<evidence type="ECO:0000313" key="9">
    <source>
        <dbReference type="EMBL" id="BAS27273.1"/>
    </source>
</evidence>
<evidence type="ECO:0000256" key="5">
    <source>
        <dbReference type="ARBA" id="ARBA00022989"/>
    </source>
</evidence>
<dbReference type="InterPro" id="IPR045621">
    <property type="entry name" value="BPD_transp_1_N"/>
</dbReference>
<gene>
    <name evidence="9" type="ORF">LIP_1422</name>
</gene>
<dbReference type="CDD" id="cd06261">
    <property type="entry name" value="TM_PBP2"/>
    <property type="match status" value="1"/>
</dbReference>
<dbReference type="SUPFAM" id="SSF161098">
    <property type="entry name" value="MetI-like"/>
    <property type="match status" value="1"/>
</dbReference>
<sequence>MVIGVTLIVFTLIHLTPGDPVEVMMAGQGTVTQQQIDQLRAEMGLDEPLWRQYLLFLGGLARGDIGISFYYRGTSVGSLIASRLPATIELTVMALLISLVIALPVGVLSAVRRYSWPDRVGTVGALLGVSMPDFWLGLVLMIVFAVTLQWLPISGRITYGLEPAHLTGLYLLDSLLTRNGPAFGDALRHLLLPAVTLGAAMAALTMRITRSSMLEVIRQEYITYARAKGLSGARVVLRHVLRNALIPTVTVVTLNVGTLLGGNMIVETIFGWPGLGRLVVDSVYVRDYPVVQAAVFVYALTYILMNLAADSLYTYLNPRVTL</sequence>
<evidence type="ECO:0000259" key="8">
    <source>
        <dbReference type="PROSITE" id="PS50928"/>
    </source>
</evidence>
<evidence type="ECO:0000256" key="4">
    <source>
        <dbReference type="ARBA" id="ARBA00022692"/>
    </source>
</evidence>
<dbReference type="PANTHER" id="PTHR43163:SF6">
    <property type="entry name" value="DIPEPTIDE TRANSPORT SYSTEM PERMEASE PROTEIN DPPB-RELATED"/>
    <property type="match status" value="1"/>
</dbReference>
<keyword evidence="6 7" id="KW-0472">Membrane</keyword>
<feature type="transmembrane region" description="Helical" evidence="7">
    <location>
        <begin position="244"/>
        <end position="270"/>
    </location>
</feature>
<evidence type="ECO:0000256" key="6">
    <source>
        <dbReference type="ARBA" id="ARBA00023136"/>
    </source>
</evidence>
<feature type="domain" description="ABC transmembrane type-1" evidence="8">
    <location>
        <begin position="84"/>
        <end position="309"/>
    </location>
</feature>
<keyword evidence="3" id="KW-1003">Cell membrane</keyword>
<keyword evidence="4 7" id="KW-0812">Transmembrane</keyword>
<evidence type="ECO:0000256" key="3">
    <source>
        <dbReference type="ARBA" id="ARBA00022475"/>
    </source>
</evidence>
<comment type="subcellular location">
    <subcellularLocation>
        <location evidence="1 7">Cell membrane</location>
        <topology evidence="1 7">Multi-pass membrane protein</topology>
    </subcellularLocation>
</comment>
<dbReference type="STRING" id="1555112.LIP_1422"/>
<protein>
    <submittedName>
        <fullName evidence="9">Peptide ABC transporter permease</fullName>
    </submittedName>
</protein>
<feature type="transmembrane region" description="Helical" evidence="7">
    <location>
        <begin position="92"/>
        <end position="114"/>
    </location>
</feature>
<comment type="similarity">
    <text evidence="7">Belongs to the binding-protein-dependent transport system permease family.</text>
</comment>
<evidence type="ECO:0000313" key="10">
    <source>
        <dbReference type="Proteomes" id="UP000065807"/>
    </source>
</evidence>
<accession>A0A0K2SJI5</accession>
<keyword evidence="2 7" id="KW-0813">Transport</keyword>
<dbReference type="KEGG" id="lpil:LIP_1422"/>
<feature type="transmembrane region" description="Helical" evidence="7">
    <location>
        <begin position="290"/>
        <end position="309"/>
    </location>
</feature>
<reference evidence="10" key="1">
    <citation type="submission" date="2015-07" db="EMBL/GenBank/DDBJ databases">
        <title>Complete genome sequence and phylogenetic analysis of Limnochorda pilosa.</title>
        <authorList>
            <person name="Watanabe M."/>
            <person name="Kojima H."/>
            <person name="Fukui M."/>
        </authorList>
    </citation>
    <scope>NUCLEOTIDE SEQUENCE [LARGE SCALE GENOMIC DNA]</scope>
    <source>
        <strain evidence="10">HC45</strain>
    </source>
</reference>
<dbReference type="PANTHER" id="PTHR43163">
    <property type="entry name" value="DIPEPTIDE TRANSPORT SYSTEM PERMEASE PROTEIN DPPB-RELATED"/>
    <property type="match status" value="1"/>
</dbReference>
<dbReference type="GO" id="GO:0005886">
    <property type="term" value="C:plasma membrane"/>
    <property type="evidence" value="ECO:0007669"/>
    <property type="project" value="UniProtKB-SubCell"/>
</dbReference>